<evidence type="ECO:0000313" key="3">
    <source>
        <dbReference type="Proteomes" id="UP000664169"/>
    </source>
</evidence>
<evidence type="ECO:0000313" key="2">
    <source>
        <dbReference type="EMBL" id="CAF9909750.1"/>
    </source>
</evidence>
<feature type="compositionally biased region" description="Basic residues" evidence="1">
    <location>
        <begin position="167"/>
        <end position="181"/>
    </location>
</feature>
<dbReference type="AlphaFoldDB" id="A0A8H3EQB1"/>
<dbReference type="Proteomes" id="UP000664169">
    <property type="component" value="Unassembled WGS sequence"/>
</dbReference>
<reference evidence="2" key="1">
    <citation type="submission" date="2021-03" db="EMBL/GenBank/DDBJ databases">
        <authorList>
            <person name="Tagirdzhanova G."/>
        </authorList>
    </citation>
    <scope>NUCLEOTIDE SEQUENCE</scope>
</reference>
<feature type="region of interest" description="Disordered" evidence="1">
    <location>
        <begin position="1"/>
        <end position="221"/>
    </location>
</feature>
<proteinExistence type="predicted"/>
<feature type="compositionally biased region" description="Basic and acidic residues" evidence="1">
    <location>
        <begin position="187"/>
        <end position="197"/>
    </location>
</feature>
<name>A0A8H3EQB1_9LECA</name>
<gene>
    <name evidence="2" type="ORF">GOMPHAMPRED_006856</name>
</gene>
<dbReference type="EMBL" id="CAJPDQ010000005">
    <property type="protein sequence ID" value="CAF9909750.1"/>
    <property type="molecule type" value="Genomic_DNA"/>
</dbReference>
<dbReference type="Pfam" id="PF12223">
    <property type="entry name" value="DUF3602"/>
    <property type="match status" value="1"/>
</dbReference>
<comment type="caution">
    <text evidence="2">The sequence shown here is derived from an EMBL/GenBank/DDBJ whole genome shotgun (WGS) entry which is preliminary data.</text>
</comment>
<sequence>MSSNSATPVVGTDDQAASSPATATQPQKAAKVSHGRGGLANIGEDDNVYADGGIVREGVVGDQGDGPYSTGRGGQANIGLPKMKASEAADQEVVPETALRDDRHEIFHTGRGGEGNLHHEDSRTDGADKKAVHKEKHHKSSEDESMQASTSSETPMEADTGSAASQKKSKNIRSLFGKKSHANGADSEDHASNKAEGDENTAWNVQPQGKHSPPTHNGLGDKLKYAIFGKLYD</sequence>
<organism evidence="2 3">
    <name type="scientific">Gomphillus americanus</name>
    <dbReference type="NCBI Taxonomy" id="1940652"/>
    <lineage>
        <taxon>Eukaryota</taxon>
        <taxon>Fungi</taxon>
        <taxon>Dikarya</taxon>
        <taxon>Ascomycota</taxon>
        <taxon>Pezizomycotina</taxon>
        <taxon>Lecanoromycetes</taxon>
        <taxon>OSLEUM clade</taxon>
        <taxon>Ostropomycetidae</taxon>
        <taxon>Ostropales</taxon>
        <taxon>Graphidaceae</taxon>
        <taxon>Gomphilloideae</taxon>
        <taxon>Gomphillus</taxon>
    </lineage>
</organism>
<evidence type="ECO:0000256" key="1">
    <source>
        <dbReference type="SAM" id="MobiDB-lite"/>
    </source>
</evidence>
<feature type="compositionally biased region" description="Basic and acidic residues" evidence="1">
    <location>
        <begin position="116"/>
        <end position="130"/>
    </location>
</feature>
<dbReference type="PANTHER" id="PTHR34693:SF3">
    <property type="match status" value="1"/>
</dbReference>
<feature type="compositionally biased region" description="Basic and acidic residues" evidence="1">
    <location>
        <begin position="98"/>
        <end position="108"/>
    </location>
</feature>
<dbReference type="PANTHER" id="PTHR34693">
    <property type="entry name" value="PROTEIN PAR32"/>
    <property type="match status" value="1"/>
</dbReference>
<dbReference type="OrthoDB" id="2537432at2759"/>
<protein>
    <submittedName>
        <fullName evidence="2">Uncharacterized protein</fullName>
    </submittedName>
</protein>
<dbReference type="InterPro" id="IPR022024">
    <property type="entry name" value="DUF3602"/>
</dbReference>
<feature type="compositionally biased region" description="Polar residues" evidence="1">
    <location>
        <begin position="15"/>
        <end position="27"/>
    </location>
</feature>
<dbReference type="InterPro" id="IPR053203">
    <property type="entry name" value="Cisplatin_resist-associated"/>
</dbReference>
<accession>A0A8H3EQB1</accession>
<keyword evidence="3" id="KW-1185">Reference proteome</keyword>